<protein>
    <submittedName>
        <fullName evidence="1">Uncharacterized protein</fullName>
    </submittedName>
</protein>
<sequence length="88" mass="10456">MIERQELVETGGGHMGAGLHYVSLPRAFLPTFHFFTLGTRKEVYWEDEYQEYKFTWACEKWKVDAVEATLDRTLTTFDWLDIFPNFNL</sequence>
<dbReference type="EMBL" id="JAYMYS010000005">
    <property type="protein sequence ID" value="KAK7390786.1"/>
    <property type="molecule type" value="Genomic_DNA"/>
</dbReference>
<comment type="caution">
    <text evidence="1">The sequence shown here is derived from an EMBL/GenBank/DDBJ whole genome shotgun (WGS) entry which is preliminary data.</text>
</comment>
<organism evidence="1 2">
    <name type="scientific">Psophocarpus tetragonolobus</name>
    <name type="common">Winged bean</name>
    <name type="synonym">Dolichos tetragonolobus</name>
    <dbReference type="NCBI Taxonomy" id="3891"/>
    <lineage>
        <taxon>Eukaryota</taxon>
        <taxon>Viridiplantae</taxon>
        <taxon>Streptophyta</taxon>
        <taxon>Embryophyta</taxon>
        <taxon>Tracheophyta</taxon>
        <taxon>Spermatophyta</taxon>
        <taxon>Magnoliopsida</taxon>
        <taxon>eudicotyledons</taxon>
        <taxon>Gunneridae</taxon>
        <taxon>Pentapetalae</taxon>
        <taxon>rosids</taxon>
        <taxon>fabids</taxon>
        <taxon>Fabales</taxon>
        <taxon>Fabaceae</taxon>
        <taxon>Papilionoideae</taxon>
        <taxon>50 kb inversion clade</taxon>
        <taxon>NPAAA clade</taxon>
        <taxon>indigoferoid/millettioid clade</taxon>
        <taxon>Phaseoleae</taxon>
        <taxon>Psophocarpus</taxon>
    </lineage>
</organism>
<proteinExistence type="predicted"/>
<dbReference type="AlphaFoldDB" id="A0AAN9XG04"/>
<gene>
    <name evidence="1" type="ORF">VNO78_18862</name>
</gene>
<name>A0AAN9XG04_PSOTE</name>
<keyword evidence="2" id="KW-1185">Reference proteome</keyword>
<reference evidence="1 2" key="1">
    <citation type="submission" date="2024-01" db="EMBL/GenBank/DDBJ databases">
        <title>The genomes of 5 underutilized Papilionoideae crops provide insights into root nodulation and disease resistanc.</title>
        <authorList>
            <person name="Jiang F."/>
        </authorList>
    </citation>
    <scope>NUCLEOTIDE SEQUENCE [LARGE SCALE GENOMIC DNA]</scope>
    <source>
        <strain evidence="1">DUOXIRENSHENG_FW03</strain>
        <tissue evidence="1">Leaves</tissue>
    </source>
</reference>
<dbReference type="Proteomes" id="UP001386955">
    <property type="component" value="Unassembled WGS sequence"/>
</dbReference>
<accession>A0AAN9XG04</accession>
<evidence type="ECO:0000313" key="1">
    <source>
        <dbReference type="EMBL" id="KAK7390786.1"/>
    </source>
</evidence>
<evidence type="ECO:0000313" key="2">
    <source>
        <dbReference type="Proteomes" id="UP001386955"/>
    </source>
</evidence>